<gene>
    <name evidence="2" type="ORF">GCM10023321_67890</name>
</gene>
<dbReference type="InterPro" id="IPR007138">
    <property type="entry name" value="ABM_dom"/>
</dbReference>
<protein>
    <submittedName>
        <fullName evidence="2">Antibiotic biosynthesis monooxygenase</fullName>
    </submittedName>
</protein>
<proteinExistence type="predicted"/>
<dbReference type="EMBL" id="BAABJP010000044">
    <property type="protein sequence ID" value="GAA5170557.1"/>
    <property type="molecule type" value="Genomic_DNA"/>
</dbReference>
<evidence type="ECO:0000259" key="1">
    <source>
        <dbReference type="Pfam" id="PF03992"/>
    </source>
</evidence>
<dbReference type="RefSeq" id="WP_185059990.1">
    <property type="nucleotide sequence ID" value="NZ_BAABJP010000044.1"/>
</dbReference>
<sequence length="87" mass="9430">MSSQVRREAYLASCVEVVEQARREPGCLDFAIGADLVDPGRINIVERWDSRQSVETFRGDGPSGEQAASILAAAVAEYDVAESRSLT</sequence>
<comment type="caution">
    <text evidence="2">The sequence shown here is derived from an EMBL/GenBank/DDBJ whole genome shotgun (WGS) entry which is preliminary data.</text>
</comment>
<dbReference type="GO" id="GO:0004497">
    <property type="term" value="F:monooxygenase activity"/>
    <property type="evidence" value="ECO:0007669"/>
    <property type="project" value="UniProtKB-KW"/>
</dbReference>
<accession>A0ABP9R263</accession>
<dbReference type="Proteomes" id="UP001428817">
    <property type="component" value="Unassembled WGS sequence"/>
</dbReference>
<keyword evidence="2" id="KW-0560">Oxidoreductase</keyword>
<keyword evidence="2" id="KW-0503">Monooxygenase</keyword>
<evidence type="ECO:0000313" key="3">
    <source>
        <dbReference type="Proteomes" id="UP001428817"/>
    </source>
</evidence>
<reference evidence="3" key="1">
    <citation type="journal article" date="2019" name="Int. J. Syst. Evol. Microbiol.">
        <title>The Global Catalogue of Microorganisms (GCM) 10K type strain sequencing project: providing services to taxonomists for standard genome sequencing and annotation.</title>
        <authorList>
            <consortium name="The Broad Institute Genomics Platform"/>
            <consortium name="The Broad Institute Genome Sequencing Center for Infectious Disease"/>
            <person name="Wu L."/>
            <person name="Ma J."/>
        </authorList>
    </citation>
    <scope>NUCLEOTIDE SEQUENCE [LARGE SCALE GENOMIC DNA]</scope>
    <source>
        <strain evidence="3">JCM 18303</strain>
    </source>
</reference>
<dbReference type="InterPro" id="IPR011008">
    <property type="entry name" value="Dimeric_a/b-barrel"/>
</dbReference>
<dbReference type="Pfam" id="PF03992">
    <property type="entry name" value="ABM"/>
    <property type="match status" value="1"/>
</dbReference>
<organism evidence="2 3">
    <name type="scientific">Pseudonocardia eucalypti</name>
    <dbReference type="NCBI Taxonomy" id="648755"/>
    <lineage>
        <taxon>Bacteria</taxon>
        <taxon>Bacillati</taxon>
        <taxon>Actinomycetota</taxon>
        <taxon>Actinomycetes</taxon>
        <taxon>Pseudonocardiales</taxon>
        <taxon>Pseudonocardiaceae</taxon>
        <taxon>Pseudonocardia</taxon>
    </lineage>
</organism>
<evidence type="ECO:0000313" key="2">
    <source>
        <dbReference type="EMBL" id="GAA5170557.1"/>
    </source>
</evidence>
<name>A0ABP9R263_9PSEU</name>
<dbReference type="Gene3D" id="3.30.70.100">
    <property type="match status" value="1"/>
</dbReference>
<feature type="domain" description="ABM" evidence="1">
    <location>
        <begin position="7"/>
        <end position="59"/>
    </location>
</feature>
<dbReference type="SUPFAM" id="SSF54909">
    <property type="entry name" value="Dimeric alpha+beta barrel"/>
    <property type="match status" value="1"/>
</dbReference>
<keyword evidence="3" id="KW-1185">Reference proteome</keyword>